<feature type="transmembrane region" description="Helical" evidence="1">
    <location>
        <begin position="37"/>
        <end position="59"/>
    </location>
</feature>
<gene>
    <name evidence="2" type="ORF">BC6307_03165</name>
</gene>
<keyword evidence="1" id="KW-0472">Membrane</keyword>
<evidence type="ECO:0000256" key="1">
    <source>
        <dbReference type="SAM" id="Phobius"/>
    </source>
</evidence>
<dbReference type="Proteomes" id="UP000215224">
    <property type="component" value="Chromosome"/>
</dbReference>
<sequence length="106" mass="12586">MYDYVLLLHIFLMISSIFLGYFFIVKYGQNVRTYQFHVLYSFTVLFFTWLLTFVCWFWLMRGHDIFLLIGGTLVTIVTALFCSLVLLASIVVKKNIIVEQNEKKLR</sequence>
<accession>A0A223KLG3</accession>
<reference evidence="2 3" key="1">
    <citation type="submission" date="2016-12" db="EMBL/GenBank/DDBJ databases">
        <title>The whole genome sequencing and assembly of Bacillus cohnii DSM 6307T strain.</title>
        <authorList>
            <person name="Lee Y.-J."/>
            <person name="Yi H."/>
            <person name="Bahn Y.-S."/>
            <person name="Kim J.F."/>
            <person name="Lee D.-W."/>
        </authorList>
    </citation>
    <scope>NUCLEOTIDE SEQUENCE [LARGE SCALE GENOMIC DNA]</scope>
    <source>
        <strain evidence="2 3">DSM 6307</strain>
    </source>
</reference>
<dbReference type="KEGG" id="bcoh:BC6307_03165"/>
<evidence type="ECO:0000313" key="2">
    <source>
        <dbReference type="EMBL" id="AST90340.1"/>
    </source>
</evidence>
<organism evidence="2 3">
    <name type="scientific">Sutcliffiella cohnii</name>
    <dbReference type="NCBI Taxonomy" id="33932"/>
    <lineage>
        <taxon>Bacteria</taxon>
        <taxon>Bacillati</taxon>
        <taxon>Bacillota</taxon>
        <taxon>Bacilli</taxon>
        <taxon>Bacillales</taxon>
        <taxon>Bacillaceae</taxon>
        <taxon>Sutcliffiella</taxon>
    </lineage>
</organism>
<name>A0A223KLG3_9BACI</name>
<keyword evidence="3" id="KW-1185">Reference proteome</keyword>
<keyword evidence="1" id="KW-1133">Transmembrane helix</keyword>
<dbReference type="EMBL" id="CP018866">
    <property type="protein sequence ID" value="AST90340.1"/>
    <property type="molecule type" value="Genomic_DNA"/>
</dbReference>
<dbReference type="AlphaFoldDB" id="A0A223KLG3"/>
<proteinExistence type="predicted"/>
<keyword evidence="1" id="KW-0812">Transmembrane</keyword>
<feature type="transmembrane region" description="Helical" evidence="1">
    <location>
        <begin position="65"/>
        <end position="92"/>
    </location>
</feature>
<feature type="transmembrane region" description="Helical" evidence="1">
    <location>
        <begin position="6"/>
        <end position="25"/>
    </location>
</feature>
<protein>
    <submittedName>
        <fullName evidence="2">Uncharacterized protein</fullName>
    </submittedName>
</protein>
<evidence type="ECO:0000313" key="3">
    <source>
        <dbReference type="Proteomes" id="UP000215224"/>
    </source>
</evidence>